<evidence type="ECO:0000313" key="3">
    <source>
        <dbReference type="Ensembl" id="ENSPNAP00000056540.1"/>
    </source>
</evidence>
<dbReference type="Proteomes" id="UP001501920">
    <property type="component" value="Chromosome 1"/>
</dbReference>
<sequence>MFWSPTSVFNNLYLCALFFSSDSLGQVVLTQSGDQTVQPDQTVTITCKHKPEVNCVNNQEEKKSCMSWYHQIPGEAPKLLTYFTDKRASGVSSRFSGSERLNFQLTISGVQPEDTHREKEGSLQPFW</sequence>
<reference evidence="3 4" key="1">
    <citation type="submission" date="2020-10" db="EMBL/GenBank/DDBJ databases">
        <title>Pygocentrus nattereri (red-bellied piranha) genome, fPygNat1, primary haplotype.</title>
        <authorList>
            <person name="Myers G."/>
            <person name="Meyer A."/>
            <person name="Karagic N."/>
            <person name="Pippel M."/>
            <person name="Winkler S."/>
            <person name="Tracey A."/>
            <person name="Wood J."/>
            <person name="Formenti G."/>
            <person name="Howe K."/>
            <person name="Fedrigo O."/>
            <person name="Jarvis E.D."/>
        </authorList>
    </citation>
    <scope>NUCLEOTIDE SEQUENCE [LARGE SCALE GENOMIC DNA]</scope>
</reference>
<dbReference type="SMART" id="SM00406">
    <property type="entry name" value="IGv"/>
    <property type="match status" value="1"/>
</dbReference>
<feature type="signal peptide" evidence="1">
    <location>
        <begin position="1"/>
        <end position="25"/>
    </location>
</feature>
<organism evidence="3 4">
    <name type="scientific">Pygocentrus nattereri</name>
    <name type="common">Red-bellied piranha</name>
    <dbReference type="NCBI Taxonomy" id="42514"/>
    <lineage>
        <taxon>Eukaryota</taxon>
        <taxon>Metazoa</taxon>
        <taxon>Chordata</taxon>
        <taxon>Craniata</taxon>
        <taxon>Vertebrata</taxon>
        <taxon>Euteleostomi</taxon>
        <taxon>Actinopterygii</taxon>
        <taxon>Neopterygii</taxon>
        <taxon>Teleostei</taxon>
        <taxon>Ostariophysi</taxon>
        <taxon>Characiformes</taxon>
        <taxon>Characoidei</taxon>
        <taxon>Pygocentrus</taxon>
    </lineage>
</organism>
<dbReference type="Pfam" id="PF07686">
    <property type="entry name" value="V-set"/>
    <property type="match status" value="1"/>
</dbReference>
<evidence type="ECO:0000313" key="4">
    <source>
        <dbReference type="Proteomes" id="UP001501920"/>
    </source>
</evidence>
<protein>
    <recommendedName>
        <fullName evidence="2">Immunoglobulin V-set domain-containing protein</fullName>
    </recommendedName>
</protein>
<dbReference type="AlphaFoldDB" id="A0AAR2JX16"/>
<keyword evidence="4" id="KW-1185">Reference proteome</keyword>
<proteinExistence type="predicted"/>
<dbReference type="GeneTree" id="ENSGT01150000286991"/>
<keyword evidence="1" id="KW-0732">Signal</keyword>
<reference evidence="3" key="3">
    <citation type="submission" date="2025-09" db="UniProtKB">
        <authorList>
            <consortium name="Ensembl"/>
        </authorList>
    </citation>
    <scope>IDENTIFICATION</scope>
</reference>
<evidence type="ECO:0000259" key="2">
    <source>
        <dbReference type="SMART" id="SM00406"/>
    </source>
</evidence>
<dbReference type="SUPFAM" id="SSF48726">
    <property type="entry name" value="Immunoglobulin"/>
    <property type="match status" value="1"/>
</dbReference>
<dbReference type="Gene3D" id="2.60.40.10">
    <property type="entry name" value="Immunoglobulins"/>
    <property type="match status" value="1"/>
</dbReference>
<dbReference type="InterPro" id="IPR050150">
    <property type="entry name" value="IgV_Light_Chain"/>
</dbReference>
<dbReference type="PANTHER" id="PTHR23267">
    <property type="entry name" value="IMMUNOGLOBULIN LIGHT CHAIN"/>
    <property type="match status" value="1"/>
</dbReference>
<feature type="chain" id="PRO_5043636051" description="Immunoglobulin V-set domain-containing protein" evidence="1">
    <location>
        <begin position="26"/>
        <end position="127"/>
    </location>
</feature>
<accession>A0AAR2JX16</accession>
<evidence type="ECO:0000256" key="1">
    <source>
        <dbReference type="SAM" id="SignalP"/>
    </source>
</evidence>
<dbReference type="InterPro" id="IPR036179">
    <property type="entry name" value="Ig-like_dom_sf"/>
</dbReference>
<name>A0AAR2JX16_PYGNA</name>
<dbReference type="InterPro" id="IPR013783">
    <property type="entry name" value="Ig-like_fold"/>
</dbReference>
<dbReference type="Ensembl" id="ENSPNAT00000060650.1">
    <property type="protein sequence ID" value="ENSPNAP00000056540.1"/>
    <property type="gene ID" value="ENSPNAG00000034627.1"/>
</dbReference>
<feature type="domain" description="Immunoglobulin V-set" evidence="2">
    <location>
        <begin position="42"/>
        <end position="117"/>
    </location>
</feature>
<dbReference type="InterPro" id="IPR013106">
    <property type="entry name" value="Ig_V-set"/>
</dbReference>
<reference evidence="3" key="2">
    <citation type="submission" date="2025-08" db="UniProtKB">
        <authorList>
            <consortium name="Ensembl"/>
        </authorList>
    </citation>
    <scope>IDENTIFICATION</scope>
</reference>